<evidence type="ECO:0000313" key="5">
    <source>
        <dbReference type="Proteomes" id="UP000233551"/>
    </source>
</evidence>
<dbReference type="Proteomes" id="UP000197138">
    <property type="component" value="Unassembled WGS sequence"/>
</dbReference>
<dbReference type="Proteomes" id="UP000233551">
    <property type="component" value="Unassembled WGS sequence"/>
</dbReference>
<organism evidence="2 4">
    <name type="scientific">Punica granatum</name>
    <name type="common">Pomegranate</name>
    <dbReference type="NCBI Taxonomy" id="22663"/>
    <lineage>
        <taxon>Eukaryota</taxon>
        <taxon>Viridiplantae</taxon>
        <taxon>Streptophyta</taxon>
        <taxon>Embryophyta</taxon>
        <taxon>Tracheophyta</taxon>
        <taxon>Spermatophyta</taxon>
        <taxon>Magnoliopsida</taxon>
        <taxon>eudicotyledons</taxon>
        <taxon>Gunneridae</taxon>
        <taxon>Pentapetalae</taxon>
        <taxon>rosids</taxon>
        <taxon>malvids</taxon>
        <taxon>Myrtales</taxon>
        <taxon>Lythraceae</taxon>
        <taxon>Punica</taxon>
    </lineage>
</organism>
<keyword evidence="5" id="KW-1185">Reference proteome</keyword>
<dbReference type="EMBL" id="PGOL01000253">
    <property type="protein sequence ID" value="PKI73776.1"/>
    <property type="molecule type" value="Genomic_DNA"/>
</dbReference>
<feature type="compositionally biased region" description="Acidic residues" evidence="1">
    <location>
        <begin position="115"/>
        <end position="126"/>
    </location>
</feature>
<evidence type="ECO:0000256" key="1">
    <source>
        <dbReference type="SAM" id="MobiDB-lite"/>
    </source>
</evidence>
<evidence type="ECO:0000313" key="2">
    <source>
        <dbReference type="EMBL" id="OWM77591.1"/>
    </source>
</evidence>
<reference evidence="4" key="1">
    <citation type="journal article" date="2017" name="Plant J.">
        <title>The pomegranate (Punica granatum L.) genome and the genomics of punicalagin biosynthesis.</title>
        <authorList>
            <person name="Qin G."/>
            <person name="Xu C."/>
            <person name="Ming R."/>
            <person name="Tang H."/>
            <person name="Guyot R."/>
            <person name="Kramer E.M."/>
            <person name="Hu Y."/>
            <person name="Yi X."/>
            <person name="Qi Y."/>
            <person name="Xu X."/>
            <person name="Gao Z."/>
            <person name="Pan H."/>
            <person name="Jian J."/>
            <person name="Tian Y."/>
            <person name="Yue Z."/>
            <person name="Xu Y."/>
        </authorList>
    </citation>
    <scope>NUCLEOTIDE SEQUENCE [LARGE SCALE GENOMIC DNA]</scope>
    <source>
        <strain evidence="4">cv. Dabenzi</strain>
    </source>
</reference>
<feature type="region of interest" description="Disordered" evidence="1">
    <location>
        <begin position="94"/>
        <end position="126"/>
    </location>
</feature>
<proteinExistence type="predicted"/>
<dbReference type="AlphaFoldDB" id="A0A218WZD7"/>
<reference evidence="2" key="2">
    <citation type="submission" date="2017-06" db="EMBL/GenBank/DDBJ databases">
        <title>The pomegranate genome and the genomics of punicalagin biosynthesis.</title>
        <authorList>
            <person name="Xu C."/>
        </authorList>
    </citation>
    <scope>NUCLEOTIDE SEQUENCE [LARGE SCALE GENOMIC DNA]</scope>
    <source>
        <tissue evidence="2">Fresh leaf</tissue>
    </source>
</reference>
<evidence type="ECO:0000313" key="4">
    <source>
        <dbReference type="Proteomes" id="UP000197138"/>
    </source>
</evidence>
<name>A0A218WZD7_PUNGR</name>
<protein>
    <submittedName>
        <fullName evidence="2">Uncharacterized protein</fullName>
    </submittedName>
</protein>
<reference evidence="3 5" key="3">
    <citation type="submission" date="2017-11" db="EMBL/GenBank/DDBJ databases">
        <title>De-novo sequencing of pomegranate (Punica granatum L.) genome.</title>
        <authorList>
            <person name="Akparov Z."/>
            <person name="Amiraslanov A."/>
            <person name="Hajiyeva S."/>
            <person name="Abbasov M."/>
            <person name="Kaur K."/>
            <person name="Hamwieh A."/>
            <person name="Solovyev V."/>
            <person name="Salamov A."/>
            <person name="Braich B."/>
            <person name="Kosarev P."/>
            <person name="Mahmoud A."/>
            <person name="Hajiyev E."/>
            <person name="Babayeva S."/>
            <person name="Izzatullayeva V."/>
            <person name="Mammadov A."/>
            <person name="Mammadov A."/>
            <person name="Sharifova S."/>
            <person name="Ojaghi J."/>
            <person name="Eynullazada K."/>
            <person name="Bayramov B."/>
            <person name="Abdulazimova A."/>
            <person name="Shahmuradov I."/>
        </authorList>
    </citation>
    <scope>NUCLEOTIDE SEQUENCE [LARGE SCALE GENOMIC DNA]</scope>
    <source>
        <strain evidence="3">AG2017</strain>
        <strain evidence="5">cv. AG2017</strain>
        <tissue evidence="3">Leaf</tissue>
    </source>
</reference>
<evidence type="ECO:0000313" key="3">
    <source>
        <dbReference type="EMBL" id="PKI73776.1"/>
    </source>
</evidence>
<sequence>MSQSIGPSLSNDDATKLWAEMVETSKKGRAHGINRYHPDSSSSVPIDCVPSSTARISDKRYQEVTTKLSTLESQFQEHQKLLKFIASCVVEQTGKSIPDTSRGKQPCRDRAHGEGEDEDYADDDDE</sequence>
<gene>
    <name evidence="2" type="ORF">CDL15_Pgr016989</name>
    <name evidence="3" type="ORF">CRG98_005847</name>
</gene>
<comment type="caution">
    <text evidence="2">The sequence shown here is derived from an EMBL/GenBank/DDBJ whole genome shotgun (WGS) entry which is preliminary data.</text>
</comment>
<dbReference type="EMBL" id="MTKT01002534">
    <property type="protein sequence ID" value="OWM77591.1"/>
    <property type="molecule type" value="Genomic_DNA"/>
</dbReference>
<accession>A0A218WZD7</accession>